<dbReference type="Proteomes" id="UP000250140">
    <property type="component" value="Unassembled WGS sequence"/>
</dbReference>
<keyword evidence="3 8" id="KW-0349">Heme</keyword>
<dbReference type="GO" id="GO:0009403">
    <property type="term" value="P:toxin biosynthetic process"/>
    <property type="evidence" value="ECO:0007669"/>
    <property type="project" value="UniProtKB-ARBA"/>
</dbReference>
<keyword evidence="11" id="KW-1185">Reference proteome</keyword>
<dbReference type="Pfam" id="PF00067">
    <property type="entry name" value="p450"/>
    <property type="match status" value="1"/>
</dbReference>
<evidence type="ECO:0000256" key="6">
    <source>
        <dbReference type="ARBA" id="ARBA00023004"/>
    </source>
</evidence>
<dbReference type="CDD" id="cd11051">
    <property type="entry name" value="CYP59-like"/>
    <property type="match status" value="1"/>
</dbReference>
<feature type="binding site" description="axial binding residue" evidence="8">
    <location>
        <position position="468"/>
    </location>
    <ligand>
        <name>heme</name>
        <dbReference type="ChEBI" id="CHEBI:30413"/>
    </ligand>
    <ligandPart>
        <name>Fe</name>
        <dbReference type="ChEBI" id="CHEBI:18248"/>
    </ligandPart>
</feature>
<dbReference type="AlphaFoldDB" id="A0A8E2JSX0"/>
<dbReference type="PANTHER" id="PTHR24305">
    <property type="entry name" value="CYTOCHROME P450"/>
    <property type="match status" value="1"/>
</dbReference>
<dbReference type="SUPFAM" id="SSF48264">
    <property type="entry name" value="Cytochrome P450"/>
    <property type="match status" value="1"/>
</dbReference>
<evidence type="ECO:0000256" key="4">
    <source>
        <dbReference type="ARBA" id="ARBA00022723"/>
    </source>
</evidence>
<comment type="cofactor">
    <cofactor evidence="1 8">
        <name>heme</name>
        <dbReference type="ChEBI" id="CHEBI:30413"/>
    </cofactor>
</comment>
<evidence type="ECO:0000256" key="3">
    <source>
        <dbReference type="ARBA" id="ARBA00022617"/>
    </source>
</evidence>
<name>A0A8E2JSX0_9PEZI</name>
<keyword evidence="6 8" id="KW-0408">Iron</keyword>
<dbReference type="InterPro" id="IPR036396">
    <property type="entry name" value="Cyt_P450_sf"/>
</dbReference>
<dbReference type="InterPro" id="IPR002401">
    <property type="entry name" value="Cyt_P450_E_grp-I"/>
</dbReference>
<evidence type="ECO:0000256" key="1">
    <source>
        <dbReference type="ARBA" id="ARBA00001971"/>
    </source>
</evidence>
<evidence type="ECO:0000256" key="5">
    <source>
        <dbReference type="ARBA" id="ARBA00023002"/>
    </source>
</evidence>
<evidence type="ECO:0000313" key="10">
    <source>
        <dbReference type="EMBL" id="OCL07969.1"/>
    </source>
</evidence>
<dbReference type="PRINTS" id="PR00463">
    <property type="entry name" value="EP450I"/>
</dbReference>
<evidence type="ECO:0000256" key="9">
    <source>
        <dbReference type="SAM" id="Phobius"/>
    </source>
</evidence>
<organism evidence="10 11">
    <name type="scientific">Glonium stellatum</name>
    <dbReference type="NCBI Taxonomy" id="574774"/>
    <lineage>
        <taxon>Eukaryota</taxon>
        <taxon>Fungi</taxon>
        <taxon>Dikarya</taxon>
        <taxon>Ascomycota</taxon>
        <taxon>Pezizomycotina</taxon>
        <taxon>Dothideomycetes</taxon>
        <taxon>Pleosporomycetidae</taxon>
        <taxon>Gloniales</taxon>
        <taxon>Gloniaceae</taxon>
        <taxon>Glonium</taxon>
    </lineage>
</organism>
<dbReference type="Gene3D" id="1.10.630.10">
    <property type="entry name" value="Cytochrome P450"/>
    <property type="match status" value="1"/>
</dbReference>
<dbReference type="PANTHER" id="PTHR24305:SF222">
    <property type="entry name" value="CYTOCHROME P450 MONOOXYGENASE STCS"/>
    <property type="match status" value="1"/>
</dbReference>
<dbReference type="GO" id="GO:0016705">
    <property type="term" value="F:oxidoreductase activity, acting on paired donors, with incorporation or reduction of molecular oxygen"/>
    <property type="evidence" value="ECO:0007669"/>
    <property type="project" value="InterPro"/>
</dbReference>
<evidence type="ECO:0000256" key="7">
    <source>
        <dbReference type="ARBA" id="ARBA00023033"/>
    </source>
</evidence>
<dbReference type="PRINTS" id="PR00385">
    <property type="entry name" value="P450"/>
</dbReference>
<gene>
    <name evidence="10" type="ORF">AOQ84DRAFT_222389</name>
</gene>
<keyword evidence="9" id="KW-1133">Transmembrane helix</keyword>
<dbReference type="EMBL" id="KV749746">
    <property type="protein sequence ID" value="OCL07969.1"/>
    <property type="molecule type" value="Genomic_DNA"/>
</dbReference>
<dbReference type="GO" id="GO:0020037">
    <property type="term" value="F:heme binding"/>
    <property type="evidence" value="ECO:0007669"/>
    <property type="project" value="InterPro"/>
</dbReference>
<comment type="similarity">
    <text evidence="2">Belongs to the cytochrome P450 family.</text>
</comment>
<keyword evidence="7 10" id="KW-0503">Monooxygenase</keyword>
<evidence type="ECO:0000256" key="2">
    <source>
        <dbReference type="ARBA" id="ARBA00010617"/>
    </source>
</evidence>
<sequence length="544" mass="61655">MTYYTTVFLTTGACAFTLFLARFYTARQAIWKLQKANVPMPEFKLIAGHFMALKECIQALPRNTTFHTVMLQLSKKFPTGIFYIDLWPFNQTLMIVATPFGASQVEGFDLPKPLNICDPLDTLTGGPSLLTMRGADWKRWRSLFNPGFSAGYMMGLAPAIADEVAVFCELLRKHASQQKPFPLEELTLRLTFDVIGAVTLDTRLHYQTADNPLASALRTQIEWTSFGTSLNPFKRYLSVRPIVQWYNSRRMDRYIYAEIDKRFVEHNDAQFCGKDQKRSKSIISLVLSQYLDEEKTKGEASKKAFRDIATPQLRLFLFAGHDTTSSTLLYCYHLLATHPEVLSRVRAEHDQVFGTDASQIHQVITQNPQLLNQIPYTFAVIKEVLRLFPPSASLRQGRSGIDIVDEDGRRYPTEGCNVWSLVLALHHNPKYWKEPETFIPERWLVGSEDPLYPVKGAWRAFEFGARSCIGQTLALLELRIALAMTIREFSITPAYDEWDDLHPRIGVKTVNGNRAYQAEKGGGGAHPADGYPCRVALHGKAGQQ</sequence>
<evidence type="ECO:0000256" key="8">
    <source>
        <dbReference type="PIRSR" id="PIRSR602401-1"/>
    </source>
</evidence>
<dbReference type="GO" id="GO:0004497">
    <property type="term" value="F:monooxygenase activity"/>
    <property type="evidence" value="ECO:0007669"/>
    <property type="project" value="UniProtKB-KW"/>
</dbReference>
<feature type="transmembrane region" description="Helical" evidence="9">
    <location>
        <begin position="6"/>
        <end position="25"/>
    </location>
</feature>
<dbReference type="FunFam" id="1.10.630.10:FF:000088">
    <property type="entry name" value="Cytochrome P450 monooxygenase"/>
    <property type="match status" value="1"/>
</dbReference>
<keyword evidence="5" id="KW-0560">Oxidoreductase</keyword>
<keyword evidence="9" id="KW-0812">Transmembrane</keyword>
<dbReference type="InterPro" id="IPR050121">
    <property type="entry name" value="Cytochrome_P450_monoxygenase"/>
</dbReference>
<accession>A0A8E2JSX0</accession>
<reference evidence="10 11" key="1">
    <citation type="journal article" date="2016" name="Nat. Commun.">
        <title>Ectomycorrhizal ecology is imprinted in the genome of the dominant symbiotic fungus Cenococcum geophilum.</title>
        <authorList>
            <consortium name="DOE Joint Genome Institute"/>
            <person name="Peter M."/>
            <person name="Kohler A."/>
            <person name="Ohm R.A."/>
            <person name="Kuo A."/>
            <person name="Krutzmann J."/>
            <person name="Morin E."/>
            <person name="Arend M."/>
            <person name="Barry K.W."/>
            <person name="Binder M."/>
            <person name="Choi C."/>
            <person name="Clum A."/>
            <person name="Copeland A."/>
            <person name="Grisel N."/>
            <person name="Haridas S."/>
            <person name="Kipfer T."/>
            <person name="LaButti K."/>
            <person name="Lindquist E."/>
            <person name="Lipzen A."/>
            <person name="Maire R."/>
            <person name="Meier B."/>
            <person name="Mihaltcheva S."/>
            <person name="Molinier V."/>
            <person name="Murat C."/>
            <person name="Poggeler S."/>
            <person name="Quandt C.A."/>
            <person name="Sperisen C."/>
            <person name="Tritt A."/>
            <person name="Tisserant E."/>
            <person name="Crous P.W."/>
            <person name="Henrissat B."/>
            <person name="Nehls U."/>
            <person name="Egli S."/>
            <person name="Spatafora J.W."/>
            <person name="Grigoriev I.V."/>
            <person name="Martin F.M."/>
        </authorList>
    </citation>
    <scope>NUCLEOTIDE SEQUENCE [LARGE SCALE GENOMIC DNA]</scope>
    <source>
        <strain evidence="10 11">CBS 207.34</strain>
    </source>
</reference>
<dbReference type="OrthoDB" id="10029320at2759"/>
<proteinExistence type="inferred from homology"/>
<keyword evidence="9" id="KW-0472">Membrane</keyword>
<dbReference type="InterPro" id="IPR001128">
    <property type="entry name" value="Cyt_P450"/>
</dbReference>
<evidence type="ECO:0000313" key="11">
    <source>
        <dbReference type="Proteomes" id="UP000250140"/>
    </source>
</evidence>
<protein>
    <submittedName>
        <fullName evidence="10">AflN/verA/monooxygenase</fullName>
    </submittedName>
</protein>
<keyword evidence="4 8" id="KW-0479">Metal-binding</keyword>
<dbReference type="GO" id="GO:0005506">
    <property type="term" value="F:iron ion binding"/>
    <property type="evidence" value="ECO:0007669"/>
    <property type="project" value="InterPro"/>
</dbReference>